<evidence type="ECO:0000313" key="7">
    <source>
        <dbReference type="Proteomes" id="UP000242999"/>
    </source>
</evidence>
<dbReference type="InterPro" id="IPR004089">
    <property type="entry name" value="MCPsignal_dom"/>
</dbReference>
<name>A0A1H6Q6H7_9GAMM</name>
<feature type="domain" description="Methyl-accepting transducer" evidence="5">
    <location>
        <begin position="194"/>
        <end position="387"/>
    </location>
</feature>
<accession>A0A1H6Q6H7</accession>
<dbReference type="PANTHER" id="PTHR32089">
    <property type="entry name" value="METHYL-ACCEPTING CHEMOTAXIS PROTEIN MCPB"/>
    <property type="match status" value="1"/>
</dbReference>
<dbReference type="GO" id="GO:0007165">
    <property type="term" value="P:signal transduction"/>
    <property type="evidence" value="ECO:0007669"/>
    <property type="project" value="UniProtKB-KW"/>
</dbReference>
<dbReference type="SMART" id="SM00283">
    <property type="entry name" value="MA"/>
    <property type="match status" value="1"/>
</dbReference>
<keyword evidence="2 3" id="KW-0807">Transducer</keyword>
<dbReference type="STRING" id="64971.SAMN05421831_10151"/>
<dbReference type="Pfam" id="PF00015">
    <property type="entry name" value="MCPsignal"/>
    <property type="match status" value="1"/>
</dbReference>
<dbReference type="Gene3D" id="1.10.287.950">
    <property type="entry name" value="Methyl-accepting chemotaxis protein"/>
    <property type="match status" value="1"/>
</dbReference>
<evidence type="ECO:0000256" key="2">
    <source>
        <dbReference type="ARBA" id="ARBA00023224"/>
    </source>
</evidence>
<sequence>METEYNNKVSRHAPFLNTRLKLAALVFNILMLSTVSFVWWWQQSFVIELIIFPLLSIIFSVFALRDSKRPLKVLNLMQDALRRANHGELHHRVTRTPKMGEVGMVAWELNDFFDCIETYFKEVNACFKQVDNHQYGRGAKGAGLPDVFQRSLEDINKGLQAIAENHRFVEQNQLAAAIHDLNGQKLQQDLQQNQQALVAVGERMQGVRSISAHNAQAAQDSQASVTDISRALREVTASVQSMNESTHLLQAQSEEVTNALKMVTNIADQTNLLALNASVEAARAGEHGRGFAVVADEVKSLSNKTKEVVTSVHSTLSAFVSQVQGMVERTQACAELVEGISQTTADFEGRFQAFSHAAQETIQEVSHVYMEAMVSLLKIDHIIFKQACYACLVDPEHANNRAETFLAADTLNPVIVDAMQEELGLQAWAHEVQSLHKDLQQKILVFLQEHSDNSYQVDTWVRQLHDYEMRSQNLITRAAF</sequence>
<comment type="subcellular location">
    <subcellularLocation>
        <location evidence="1">Membrane</location>
    </subcellularLocation>
</comment>
<organism evidence="6 7">
    <name type="scientific">Allopseudospirillum japonicum</name>
    <dbReference type="NCBI Taxonomy" id="64971"/>
    <lineage>
        <taxon>Bacteria</taxon>
        <taxon>Pseudomonadati</taxon>
        <taxon>Pseudomonadota</taxon>
        <taxon>Gammaproteobacteria</taxon>
        <taxon>Oceanospirillales</taxon>
        <taxon>Oceanospirillaceae</taxon>
        <taxon>Allopseudospirillum</taxon>
    </lineage>
</organism>
<dbReference type="EMBL" id="FNYH01000001">
    <property type="protein sequence ID" value="SEI37496.1"/>
    <property type="molecule type" value="Genomic_DNA"/>
</dbReference>
<dbReference type="RefSeq" id="WP_093307677.1">
    <property type="nucleotide sequence ID" value="NZ_FNYH01000001.1"/>
</dbReference>
<dbReference type="PANTHER" id="PTHR32089:SF112">
    <property type="entry name" value="LYSOZYME-LIKE PROTEIN-RELATED"/>
    <property type="match status" value="1"/>
</dbReference>
<dbReference type="GO" id="GO:0006935">
    <property type="term" value="P:chemotaxis"/>
    <property type="evidence" value="ECO:0007669"/>
    <property type="project" value="UniProtKB-ARBA"/>
</dbReference>
<gene>
    <name evidence="6" type="ORF">SAMN05421831_10151</name>
</gene>
<protein>
    <submittedName>
        <fullName evidence="6">Methyl-accepting chemotaxis protein</fullName>
    </submittedName>
</protein>
<dbReference type="GO" id="GO:0016020">
    <property type="term" value="C:membrane"/>
    <property type="evidence" value="ECO:0007669"/>
    <property type="project" value="UniProtKB-SubCell"/>
</dbReference>
<evidence type="ECO:0000256" key="4">
    <source>
        <dbReference type="SAM" id="Phobius"/>
    </source>
</evidence>
<keyword evidence="4" id="KW-0472">Membrane</keyword>
<dbReference type="OrthoDB" id="9808588at2"/>
<feature type="transmembrane region" description="Helical" evidence="4">
    <location>
        <begin position="20"/>
        <end position="39"/>
    </location>
</feature>
<keyword evidence="7" id="KW-1185">Reference proteome</keyword>
<proteinExistence type="predicted"/>
<reference evidence="7" key="1">
    <citation type="submission" date="2016-10" db="EMBL/GenBank/DDBJ databases">
        <authorList>
            <person name="Varghese N."/>
            <person name="Submissions S."/>
        </authorList>
    </citation>
    <scope>NUCLEOTIDE SEQUENCE [LARGE SCALE GENOMIC DNA]</scope>
    <source>
        <strain evidence="7">DSM 7165</strain>
    </source>
</reference>
<keyword evidence="4" id="KW-1133">Transmembrane helix</keyword>
<evidence type="ECO:0000256" key="1">
    <source>
        <dbReference type="ARBA" id="ARBA00004370"/>
    </source>
</evidence>
<evidence type="ECO:0000259" key="5">
    <source>
        <dbReference type="PROSITE" id="PS50111"/>
    </source>
</evidence>
<evidence type="ECO:0000313" key="6">
    <source>
        <dbReference type="EMBL" id="SEI37496.1"/>
    </source>
</evidence>
<dbReference type="SUPFAM" id="SSF58104">
    <property type="entry name" value="Methyl-accepting chemotaxis protein (MCP) signaling domain"/>
    <property type="match status" value="1"/>
</dbReference>
<dbReference type="AlphaFoldDB" id="A0A1H6Q6H7"/>
<dbReference type="Proteomes" id="UP000242999">
    <property type="component" value="Unassembled WGS sequence"/>
</dbReference>
<feature type="transmembrane region" description="Helical" evidence="4">
    <location>
        <begin position="45"/>
        <end position="64"/>
    </location>
</feature>
<keyword evidence="4" id="KW-0812">Transmembrane</keyword>
<dbReference type="PROSITE" id="PS50111">
    <property type="entry name" value="CHEMOTAXIS_TRANSDUC_2"/>
    <property type="match status" value="1"/>
</dbReference>
<evidence type="ECO:0000256" key="3">
    <source>
        <dbReference type="PROSITE-ProRule" id="PRU00284"/>
    </source>
</evidence>